<dbReference type="InterPro" id="IPR045864">
    <property type="entry name" value="aa-tRNA-synth_II/BPL/LPL"/>
</dbReference>
<dbReference type="SUPFAM" id="SSF55681">
    <property type="entry name" value="Class II aaRS and biotin synthetases"/>
    <property type="match status" value="1"/>
</dbReference>
<dbReference type="Pfam" id="PF00587">
    <property type="entry name" value="tRNA-synt_2b"/>
    <property type="match status" value="1"/>
</dbReference>
<keyword evidence="4" id="KW-0547">Nucleotide-binding</keyword>
<evidence type="ECO:0000256" key="9">
    <source>
        <dbReference type="ARBA" id="ARBA00049515"/>
    </source>
</evidence>
<keyword evidence="5" id="KW-0067">ATP-binding</keyword>
<dbReference type="PRINTS" id="PR01047">
    <property type="entry name" value="TRNASYNTHTHR"/>
</dbReference>
<accession>G5BL09</accession>
<dbReference type="STRING" id="10181.G5BL09"/>
<dbReference type="EMBL" id="JH170858">
    <property type="protein sequence ID" value="EHB09970.1"/>
    <property type="molecule type" value="Genomic_DNA"/>
</dbReference>
<dbReference type="InterPro" id="IPR047246">
    <property type="entry name" value="ThrRS_anticodon"/>
</dbReference>
<evidence type="ECO:0000256" key="6">
    <source>
        <dbReference type="ARBA" id="ARBA00022917"/>
    </source>
</evidence>
<comment type="catalytic activity">
    <reaction evidence="9">
        <text>tRNA(Thr) + L-threonine + ATP = L-threonyl-tRNA(Thr) + AMP + diphosphate + H(+)</text>
        <dbReference type="Rhea" id="RHEA:24624"/>
        <dbReference type="Rhea" id="RHEA-COMP:9670"/>
        <dbReference type="Rhea" id="RHEA-COMP:9704"/>
        <dbReference type="ChEBI" id="CHEBI:15378"/>
        <dbReference type="ChEBI" id="CHEBI:30616"/>
        <dbReference type="ChEBI" id="CHEBI:33019"/>
        <dbReference type="ChEBI" id="CHEBI:57926"/>
        <dbReference type="ChEBI" id="CHEBI:78442"/>
        <dbReference type="ChEBI" id="CHEBI:78534"/>
        <dbReference type="ChEBI" id="CHEBI:456215"/>
        <dbReference type="EC" id="6.1.1.3"/>
    </reaction>
</comment>
<evidence type="ECO:0000256" key="1">
    <source>
        <dbReference type="ARBA" id="ARBA00008226"/>
    </source>
</evidence>
<evidence type="ECO:0000259" key="11">
    <source>
        <dbReference type="Pfam" id="PF03129"/>
    </source>
</evidence>
<dbReference type="Gene3D" id="3.40.50.800">
    <property type="entry name" value="Anticodon-binding domain"/>
    <property type="match status" value="1"/>
</dbReference>
<dbReference type="GO" id="GO:0005524">
    <property type="term" value="F:ATP binding"/>
    <property type="evidence" value="ECO:0007669"/>
    <property type="project" value="UniProtKB-KW"/>
</dbReference>
<feature type="domain" description="Aminoacyl-tRNA synthetase class II (G/ P/ S/T)" evidence="10">
    <location>
        <begin position="5"/>
        <end position="61"/>
    </location>
</feature>
<dbReference type="GO" id="GO:0006435">
    <property type="term" value="P:threonyl-tRNA aminoacylation"/>
    <property type="evidence" value="ECO:0007669"/>
    <property type="project" value="InterPro"/>
</dbReference>
<protein>
    <recommendedName>
        <fullName evidence="2">threonine--tRNA ligase</fullName>
        <ecNumber evidence="2">6.1.1.3</ecNumber>
    </recommendedName>
    <alternativeName>
        <fullName evidence="8">Threonyl-tRNA synthetase</fullName>
    </alternativeName>
</protein>
<dbReference type="InterPro" id="IPR004154">
    <property type="entry name" value="Anticodon-bd"/>
</dbReference>
<comment type="similarity">
    <text evidence="1">Belongs to the class-II aminoacyl-tRNA synthetase family.</text>
</comment>
<dbReference type="PANTHER" id="PTHR11451:SF36">
    <property type="entry name" value="THREONINE--TRNA LIGASE 1, CYTOPLASMIC"/>
    <property type="match status" value="1"/>
</dbReference>
<dbReference type="Proteomes" id="UP000006813">
    <property type="component" value="Unassembled WGS sequence"/>
</dbReference>
<evidence type="ECO:0000256" key="7">
    <source>
        <dbReference type="ARBA" id="ARBA00023146"/>
    </source>
</evidence>
<keyword evidence="7 12" id="KW-0030">Aminoacyl-tRNA synthetase</keyword>
<keyword evidence="3" id="KW-0436">Ligase</keyword>
<sequence>MKDAIGHYHQCATIQLDFQLPIRFNMTFVSRDGDDKKRPVIIHRAILGSVERMIVILTENYGGKWPFWLSPHQVMVVPVGPTCDEYAQKVRQQFHDAKFMADIDLSPGCTLNKKIRNVQLAQYNFILVVGEKEKASGTVNICTRDKKVHGEHTILETTEHL</sequence>
<evidence type="ECO:0000313" key="12">
    <source>
        <dbReference type="EMBL" id="EHB09970.1"/>
    </source>
</evidence>
<proteinExistence type="inferred from homology"/>
<dbReference type="InterPro" id="IPR002314">
    <property type="entry name" value="aa-tRNA-synt_IIb"/>
</dbReference>
<gene>
    <name evidence="12" type="ORF">GW7_10711</name>
</gene>
<dbReference type="Pfam" id="PF03129">
    <property type="entry name" value="HGTP_anticodon"/>
    <property type="match status" value="1"/>
</dbReference>
<dbReference type="InParanoid" id="G5BL09"/>
<dbReference type="FunFam" id="3.40.50.800:FF:000003">
    <property type="entry name" value="Threonine--tRNA ligase 2, cytoplasmic"/>
    <property type="match status" value="1"/>
</dbReference>
<reference evidence="12 13" key="1">
    <citation type="journal article" date="2011" name="Nature">
        <title>Genome sequencing reveals insights into physiology and longevity of the naked mole rat.</title>
        <authorList>
            <person name="Kim E.B."/>
            <person name="Fang X."/>
            <person name="Fushan A.A."/>
            <person name="Huang Z."/>
            <person name="Lobanov A.V."/>
            <person name="Han L."/>
            <person name="Marino S.M."/>
            <person name="Sun X."/>
            <person name="Turanov A.A."/>
            <person name="Yang P."/>
            <person name="Yim S.H."/>
            <person name="Zhao X."/>
            <person name="Kasaikina M.V."/>
            <person name="Stoletzki N."/>
            <person name="Peng C."/>
            <person name="Polak P."/>
            <person name="Xiong Z."/>
            <person name="Kiezun A."/>
            <person name="Zhu Y."/>
            <person name="Chen Y."/>
            <person name="Kryukov G.V."/>
            <person name="Zhang Q."/>
            <person name="Peshkin L."/>
            <person name="Yang L."/>
            <person name="Bronson R.T."/>
            <person name="Buffenstein R."/>
            <person name="Wang B."/>
            <person name="Han C."/>
            <person name="Li Q."/>
            <person name="Chen L."/>
            <person name="Zhao W."/>
            <person name="Sunyaev S.R."/>
            <person name="Park T.J."/>
            <person name="Zhang G."/>
            <person name="Wang J."/>
            <person name="Gladyshev V.N."/>
        </authorList>
    </citation>
    <scope>NUCLEOTIDE SEQUENCE [LARGE SCALE GENOMIC DNA]</scope>
</reference>
<name>G5BL09_HETGA</name>
<evidence type="ECO:0000256" key="2">
    <source>
        <dbReference type="ARBA" id="ARBA00013163"/>
    </source>
</evidence>
<evidence type="ECO:0000313" key="13">
    <source>
        <dbReference type="Proteomes" id="UP000006813"/>
    </source>
</evidence>
<evidence type="ECO:0000256" key="3">
    <source>
        <dbReference type="ARBA" id="ARBA00022598"/>
    </source>
</evidence>
<dbReference type="GO" id="GO:0005739">
    <property type="term" value="C:mitochondrion"/>
    <property type="evidence" value="ECO:0007669"/>
    <property type="project" value="TreeGrafter"/>
</dbReference>
<dbReference type="InterPro" id="IPR002320">
    <property type="entry name" value="Thr-tRNA-ligase_IIa"/>
</dbReference>
<dbReference type="GO" id="GO:0004829">
    <property type="term" value="F:threonine-tRNA ligase activity"/>
    <property type="evidence" value="ECO:0007669"/>
    <property type="project" value="UniProtKB-EC"/>
</dbReference>
<evidence type="ECO:0000256" key="8">
    <source>
        <dbReference type="ARBA" id="ARBA00031900"/>
    </source>
</evidence>
<dbReference type="SUPFAM" id="SSF52954">
    <property type="entry name" value="Class II aaRS ABD-related"/>
    <property type="match status" value="1"/>
</dbReference>
<evidence type="ECO:0000256" key="4">
    <source>
        <dbReference type="ARBA" id="ARBA00022741"/>
    </source>
</evidence>
<organism evidence="12 13">
    <name type="scientific">Heterocephalus glaber</name>
    <name type="common">Naked mole rat</name>
    <dbReference type="NCBI Taxonomy" id="10181"/>
    <lineage>
        <taxon>Eukaryota</taxon>
        <taxon>Metazoa</taxon>
        <taxon>Chordata</taxon>
        <taxon>Craniata</taxon>
        <taxon>Vertebrata</taxon>
        <taxon>Euteleostomi</taxon>
        <taxon>Mammalia</taxon>
        <taxon>Eutheria</taxon>
        <taxon>Euarchontoglires</taxon>
        <taxon>Glires</taxon>
        <taxon>Rodentia</taxon>
        <taxon>Hystricomorpha</taxon>
        <taxon>Bathyergidae</taxon>
        <taxon>Heterocephalus</taxon>
    </lineage>
</organism>
<dbReference type="AlphaFoldDB" id="G5BL09"/>
<dbReference type="CDD" id="cd00860">
    <property type="entry name" value="ThrRS_anticodon"/>
    <property type="match status" value="1"/>
</dbReference>
<dbReference type="InterPro" id="IPR036621">
    <property type="entry name" value="Anticodon-bd_dom_sf"/>
</dbReference>
<dbReference type="Gene3D" id="3.30.930.10">
    <property type="entry name" value="Bira Bifunctional Protein, Domain 2"/>
    <property type="match status" value="1"/>
</dbReference>
<dbReference type="EC" id="6.1.1.3" evidence="2"/>
<dbReference type="PANTHER" id="PTHR11451">
    <property type="entry name" value="THREONINE-TRNA LIGASE"/>
    <property type="match status" value="1"/>
</dbReference>
<evidence type="ECO:0000259" key="10">
    <source>
        <dbReference type="Pfam" id="PF00587"/>
    </source>
</evidence>
<keyword evidence="6" id="KW-0648">Protein biosynthesis</keyword>
<evidence type="ECO:0000256" key="5">
    <source>
        <dbReference type="ARBA" id="ARBA00022840"/>
    </source>
</evidence>
<feature type="domain" description="Anticodon-binding" evidence="11">
    <location>
        <begin position="73"/>
        <end position="155"/>
    </location>
</feature>